<dbReference type="Pfam" id="PF03715">
    <property type="entry name" value="Noc2"/>
    <property type="match status" value="1"/>
</dbReference>
<dbReference type="GO" id="GO:0042273">
    <property type="term" value="P:ribosomal large subunit biogenesis"/>
    <property type="evidence" value="ECO:0007669"/>
    <property type="project" value="TreeGrafter"/>
</dbReference>
<dbReference type="GO" id="GO:0030691">
    <property type="term" value="C:Noc2p-Noc3p complex"/>
    <property type="evidence" value="ECO:0007669"/>
    <property type="project" value="TreeGrafter"/>
</dbReference>
<dbReference type="AlphaFoldDB" id="A0A433Q4E2"/>
<keyword evidence="5" id="KW-1185">Reference proteome</keyword>
<protein>
    <submittedName>
        <fullName evidence="4">Noc2p family-domain-containing protein</fullName>
    </submittedName>
</protein>
<evidence type="ECO:0000313" key="4">
    <source>
        <dbReference type="EMBL" id="RUS24660.1"/>
    </source>
</evidence>
<gene>
    <name evidence="4" type="ORF">BC938DRAFT_473266</name>
</gene>
<dbReference type="Proteomes" id="UP000274822">
    <property type="component" value="Unassembled WGS sequence"/>
</dbReference>
<accession>A0A433Q4E2</accession>
<sequence length="89" mass="9825">ESYKAVYNWQFVHCLDFWTNVLAVYCDPSHNLGAGESPMQPLVYPLVQVALGVVRTVLPASLCRRPVANSARPAHRCLYPARAVSVRGA</sequence>
<evidence type="ECO:0000256" key="1">
    <source>
        <dbReference type="ARBA" id="ARBA00004123"/>
    </source>
</evidence>
<evidence type="ECO:0000256" key="3">
    <source>
        <dbReference type="ARBA" id="ARBA00023242"/>
    </source>
</evidence>
<name>A0A433Q4E2_9FUNG</name>
<proteinExistence type="inferred from homology"/>
<dbReference type="PANTHER" id="PTHR12687:SF4">
    <property type="entry name" value="NUCLEOLAR COMPLEX PROTEIN 2 HOMOLOG"/>
    <property type="match status" value="1"/>
</dbReference>
<keyword evidence="3" id="KW-0539">Nucleus</keyword>
<dbReference type="EMBL" id="RBNJ01015321">
    <property type="protein sequence ID" value="RUS24660.1"/>
    <property type="molecule type" value="Genomic_DNA"/>
</dbReference>
<dbReference type="GO" id="GO:0005730">
    <property type="term" value="C:nucleolus"/>
    <property type="evidence" value="ECO:0007669"/>
    <property type="project" value="TreeGrafter"/>
</dbReference>
<feature type="non-terminal residue" evidence="4">
    <location>
        <position position="1"/>
    </location>
</feature>
<comment type="similarity">
    <text evidence="2">Belongs to the NOC2 family.</text>
</comment>
<organism evidence="4 5">
    <name type="scientific">Jimgerdemannia flammicorona</name>
    <dbReference type="NCBI Taxonomy" id="994334"/>
    <lineage>
        <taxon>Eukaryota</taxon>
        <taxon>Fungi</taxon>
        <taxon>Fungi incertae sedis</taxon>
        <taxon>Mucoromycota</taxon>
        <taxon>Mucoromycotina</taxon>
        <taxon>Endogonomycetes</taxon>
        <taxon>Endogonales</taxon>
        <taxon>Endogonaceae</taxon>
        <taxon>Jimgerdemannia</taxon>
    </lineage>
</organism>
<dbReference type="GO" id="GO:0030690">
    <property type="term" value="C:Noc1p-Noc2p complex"/>
    <property type="evidence" value="ECO:0007669"/>
    <property type="project" value="TreeGrafter"/>
</dbReference>
<evidence type="ECO:0000313" key="5">
    <source>
        <dbReference type="Proteomes" id="UP000274822"/>
    </source>
</evidence>
<dbReference type="InterPro" id="IPR005343">
    <property type="entry name" value="Noc2"/>
</dbReference>
<dbReference type="GO" id="GO:0005654">
    <property type="term" value="C:nucleoplasm"/>
    <property type="evidence" value="ECO:0007669"/>
    <property type="project" value="TreeGrafter"/>
</dbReference>
<comment type="caution">
    <text evidence="4">The sequence shown here is derived from an EMBL/GenBank/DDBJ whole genome shotgun (WGS) entry which is preliminary data.</text>
</comment>
<comment type="subcellular location">
    <subcellularLocation>
        <location evidence="1">Nucleus</location>
    </subcellularLocation>
</comment>
<dbReference type="PANTHER" id="PTHR12687">
    <property type="entry name" value="NUCLEOLAR COMPLEX 2 AND RAD4-RELATED"/>
    <property type="match status" value="1"/>
</dbReference>
<reference evidence="4 5" key="1">
    <citation type="journal article" date="2018" name="New Phytol.">
        <title>Phylogenomics of Endogonaceae and evolution of mycorrhizas within Mucoromycota.</title>
        <authorList>
            <person name="Chang Y."/>
            <person name="Desiro A."/>
            <person name="Na H."/>
            <person name="Sandor L."/>
            <person name="Lipzen A."/>
            <person name="Clum A."/>
            <person name="Barry K."/>
            <person name="Grigoriev I.V."/>
            <person name="Martin F.M."/>
            <person name="Stajich J.E."/>
            <person name="Smith M.E."/>
            <person name="Bonito G."/>
            <person name="Spatafora J.W."/>
        </authorList>
    </citation>
    <scope>NUCLEOTIDE SEQUENCE [LARGE SCALE GENOMIC DNA]</scope>
    <source>
        <strain evidence="4 5">AD002</strain>
    </source>
</reference>
<evidence type="ECO:0000256" key="2">
    <source>
        <dbReference type="ARBA" id="ARBA00005907"/>
    </source>
</evidence>